<dbReference type="Proteomes" id="UP001271780">
    <property type="component" value="Unassembled WGS sequence"/>
</dbReference>
<name>A0ABU4XRJ6_9HYPH</name>
<dbReference type="Pfam" id="PF09351">
    <property type="entry name" value="DUF1993"/>
    <property type="match status" value="1"/>
</dbReference>
<dbReference type="EMBL" id="JAVIIZ010000039">
    <property type="protein sequence ID" value="MDX8476663.1"/>
    <property type="molecule type" value="Genomic_DNA"/>
</dbReference>
<comment type="caution">
    <text evidence="1">The sequence shown here is derived from an EMBL/GenBank/DDBJ whole genome shotgun (WGS) entry which is preliminary data.</text>
</comment>
<dbReference type="RefSeq" id="WP_320319097.1">
    <property type="nucleotide sequence ID" value="NZ_JAVIIX010000037.1"/>
</dbReference>
<accession>A0ABU4XRJ6</accession>
<proteinExistence type="predicted"/>
<protein>
    <submittedName>
        <fullName evidence="1">DUF1993 domain-containing protein</fullName>
    </submittedName>
</protein>
<reference evidence="1 2" key="1">
    <citation type="submission" date="2023-08" db="EMBL/GenBank/DDBJ databases">
        <title>Implementing the SeqCode for naming new Mesorhizobium species isolated from Vachellia karroo root nodules.</title>
        <authorList>
            <person name="Van Lill M."/>
        </authorList>
    </citation>
    <scope>NUCLEOTIDE SEQUENCE [LARGE SCALE GENOMIC DNA]</scope>
    <source>
        <strain evidence="1 2">VK23A</strain>
    </source>
</reference>
<sequence>MTISMYEVTIPTLNRGLTVLDGYLDEAARYASEQEIDPSVLIQARLYTDMMPFSSQIQRASDTAKAAMHRLLGAKVPSFPDTEKSLDELKQRLAKTKKFLNSFSADSFEGSDERKVEMRFGPLQGSFAGKTYVLQFLLPNFYFHVTTAHDILRNRGVPVGKLDYLGALDLK</sequence>
<dbReference type="Gene3D" id="1.20.120.450">
    <property type="entry name" value="dinb family like domain"/>
    <property type="match status" value="1"/>
</dbReference>
<keyword evidence="2" id="KW-1185">Reference proteome</keyword>
<dbReference type="SUPFAM" id="SSF109854">
    <property type="entry name" value="DinB/YfiT-like putative metalloenzymes"/>
    <property type="match status" value="1"/>
</dbReference>
<dbReference type="PANTHER" id="PTHR36922">
    <property type="entry name" value="BLL2446 PROTEIN"/>
    <property type="match status" value="1"/>
</dbReference>
<dbReference type="InterPro" id="IPR018531">
    <property type="entry name" value="DUF1993"/>
</dbReference>
<organism evidence="1 2">
    <name type="scientific">Mesorhizobium dulcispinae</name>
    <dbReference type="NCBI Taxonomy" id="3072316"/>
    <lineage>
        <taxon>Bacteria</taxon>
        <taxon>Pseudomonadati</taxon>
        <taxon>Pseudomonadota</taxon>
        <taxon>Alphaproteobacteria</taxon>
        <taxon>Hyphomicrobiales</taxon>
        <taxon>Phyllobacteriaceae</taxon>
        <taxon>Mesorhizobium</taxon>
    </lineage>
</organism>
<dbReference type="InterPro" id="IPR034660">
    <property type="entry name" value="DinB/YfiT-like"/>
</dbReference>
<evidence type="ECO:0000313" key="2">
    <source>
        <dbReference type="Proteomes" id="UP001271780"/>
    </source>
</evidence>
<gene>
    <name evidence="1" type="ORF">RFM27_31850</name>
</gene>
<dbReference type="PANTHER" id="PTHR36922:SF1">
    <property type="entry name" value="DUF1993 DOMAIN-CONTAINING PROTEIN"/>
    <property type="match status" value="1"/>
</dbReference>
<evidence type="ECO:0000313" key="1">
    <source>
        <dbReference type="EMBL" id="MDX8476663.1"/>
    </source>
</evidence>